<dbReference type="AlphaFoldDB" id="A0A849KLD3"/>
<evidence type="ECO:0000313" key="3">
    <source>
        <dbReference type="Proteomes" id="UP000552954"/>
    </source>
</evidence>
<evidence type="ECO:0000259" key="1">
    <source>
        <dbReference type="Pfam" id="PF13649"/>
    </source>
</evidence>
<gene>
    <name evidence="2" type="ORF">HK415_04370</name>
</gene>
<proteinExistence type="predicted"/>
<dbReference type="EMBL" id="JABFCS010000001">
    <property type="protein sequence ID" value="NNU42559.1"/>
    <property type="molecule type" value="Genomic_DNA"/>
</dbReference>
<name>A0A849KLD3_9BURK</name>
<comment type="caution">
    <text evidence="2">The sequence shown here is derived from an EMBL/GenBank/DDBJ whole genome shotgun (WGS) entry which is preliminary data.</text>
</comment>
<evidence type="ECO:0000313" key="2">
    <source>
        <dbReference type="EMBL" id="NNU42559.1"/>
    </source>
</evidence>
<dbReference type="Gene3D" id="3.40.50.150">
    <property type="entry name" value="Vaccinia Virus protein VP39"/>
    <property type="match status" value="1"/>
</dbReference>
<reference evidence="2 3" key="1">
    <citation type="submission" date="2020-05" db="EMBL/GenBank/DDBJ databases">
        <authorList>
            <person name="Khan S.A."/>
            <person name="Jeon C.O."/>
            <person name="Chun B.H."/>
        </authorList>
    </citation>
    <scope>NUCLEOTIDE SEQUENCE [LARGE SCALE GENOMIC DNA]</scope>
    <source>
        <strain evidence="2 3">B156</strain>
    </source>
</reference>
<protein>
    <submittedName>
        <fullName evidence="2">Methyltransferase domain-containing protein</fullName>
    </submittedName>
</protein>
<dbReference type="InterPro" id="IPR041698">
    <property type="entry name" value="Methyltransf_25"/>
</dbReference>
<feature type="domain" description="Methyltransferase" evidence="1">
    <location>
        <begin position="32"/>
        <end position="77"/>
    </location>
</feature>
<dbReference type="GO" id="GO:0008168">
    <property type="term" value="F:methyltransferase activity"/>
    <property type="evidence" value="ECO:0007669"/>
    <property type="project" value="UniProtKB-KW"/>
</dbReference>
<organism evidence="2 3">
    <name type="scientific">Ramlibacter montanisoli</name>
    <dbReference type="NCBI Taxonomy" id="2732512"/>
    <lineage>
        <taxon>Bacteria</taxon>
        <taxon>Pseudomonadati</taxon>
        <taxon>Pseudomonadota</taxon>
        <taxon>Betaproteobacteria</taxon>
        <taxon>Burkholderiales</taxon>
        <taxon>Comamonadaceae</taxon>
        <taxon>Ramlibacter</taxon>
    </lineage>
</organism>
<accession>A0A849KLD3</accession>
<sequence length="86" mass="9109">MLYADWEASIQRQGAALAQLLEQGGIVAGARVLDAACGIGTQVLGLAEKGYELTASDLSPGALERLRQELHRRGLQARGPRDLLGP</sequence>
<dbReference type="InterPro" id="IPR029063">
    <property type="entry name" value="SAM-dependent_MTases_sf"/>
</dbReference>
<keyword evidence="2" id="KW-0808">Transferase</keyword>
<reference evidence="2 3" key="2">
    <citation type="submission" date="2020-06" db="EMBL/GenBank/DDBJ databases">
        <title>Ramlibacter rhizophilus sp. nov., isolated from rhizosphere soil of national flower Mugunghwa from South Korea.</title>
        <authorList>
            <person name="Zheng-Fei Y."/>
            <person name="Huan T."/>
        </authorList>
    </citation>
    <scope>NUCLEOTIDE SEQUENCE [LARGE SCALE GENOMIC DNA]</scope>
    <source>
        <strain evidence="2 3">B156</strain>
    </source>
</reference>
<dbReference type="Proteomes" id="UP000552954">
    <property type="component" value="Unassembled WGS sequence"/>
</dbReference>
<dbReference type="GO" id="GO:0032259">
    <property type="term" value="P:methylation"/>
    <property type="evidence" value="ECO:0007669"/>
    <property type="project" value="UniProtKB-KW"/>
</dbReference>
<keyword evidence="3" id="KW-1185">Reference proteome</keyword>
<keyword evidence="2" id="KW-0489">Methyltransferase</keyword>
<dbReference type="SUPFAM" id="SSF53335">
    <property type="entry name" value="S-adenosyl-L-methionine-dependent methyltransferases"/>
    <property type="match status" value="1"/>
</dbReference>
<dbReference type="Pfam" id="PF13649">
    <property type="entry name" value="Methyltransf_25"/>
    <property type="match status" value="1"/>
</dbReference>
<dbReference type="CDD" id="cd02440">
    <property type="entry name" value="AdoMet_MTases"/>
    <property type="match status" value="1"/>
</dbReference>